<organism evidence="1 2">
    <name type="scientific">Aspergillus calidoustus</name>
    <dbReference type="NCBI Taxonomy" id="454130"/>
    <lineage>
        <taxon>Eukaryota</taxon>
        <taxon>Fungi</taxon>
        <taxon>Dikarya</taxon>
        <taxon>Ascomycota</taxon>
        <taxon>Pezizomycotina</taxon>
        <taxon>Eurotiomycetes</taxon>
        <taxon>Eurotiomycetidae</taxon>
        <taxon>Eurotiales</taxon>
        <taxon>Aspergillaceae</taxon>
        <taxon>Aspergillus</taxon>
        <taxon>Aspergillus subgen. Nidulantes</taxon>
    </lineage>
</organism>
<evidence type="ECO:0000313" key="2">
    <source>
        <dbReference type="Proteomes" id="UP000054771"/>
    </source>
</evidence>
<evidence type="ECO:0000313" key="1">
    <source>
        <dbReference type="EMBL" id="CEN62881.1"/>
    </source>
</evidence>
<gene>
    <name evidence="1" type="ORF">ASPCAL09510</name>
</gene>
<proteinExistence type="predicted"/>
<evidence type="ECO:0008006" key="3">
    <source>
        <dbReference type="Google" id="ProtNLM"/>
    </source>
</evidence>
<keyword evidence="2" id="KW-1185">Reference proteome</keyword>
<dbReference type="EMBL" id="CDMC01000007">
    <property type="protein sequence ID" value="CEN62881.1"/>
    <property type="molecule type" value="Genomic_DNA"/>
</dbReference>
<dbReference type="OrthoDB" id="4653208at2759"/>
<sequence>MDSPDMRTLHPREVLRQVADHLNGQHNDLSIALPVKTTIGEAVRAAEAALRDVQDEHVYLMPPRVSTRRQIRETALKNVSELDTQTPSLRPIRSTVELIRPREPRRALSDAARERLRKTARDTAAAGFREPYTTLRTGLGESHLPVIRSDIILRVVDNDDADRTCELPSTRMIFDTGAHHTIIAEELLPPAFRDFLREAVHNPYRSGDGNGLVLQIDAQLAFTNCPVAIEAVAVVVPAARMPNGLVGVLLGQSQCIDWLKIRCVPRSILLAKGNDISEEFWGDIVVEEYLDMKEGVVSLSS</sequence>
<protein>
    <recommendedName>
        <fullName evidence="3">Peptidase A2 domain-containing protein</fullName>
    </recommendedName>
</protein>
<reference evidence="2" key="1">
    <citation type="journal article" date="2016" name="Genome Announc.">
        <title>Draft genome sequences of fungus Aspergillus calidoustus.</title>
        <authorList>
            <person name="Horn F."/>
            <person name="Linde J."/>
            <person name="Mattern D.J."/>
            <person name="Walther G."/>
            <person name="Guthke R."/>
            <person name="Scherlach K."/>
            <person name="Martin K."/>
            <person name="Brakhage A.A."/>
            <person name="Petzke L."/>
            <person name="Valiante V."/>
        </authorList>
    </citation>
    <scope>NUCLEOTIDE SEQUENCE [LARGE SCALE GENOMIC DNA]</scope>
    <source>
        <strain evidence="2">SF006504</strain>
    </source>
</reference>
<dbReference type="OMA" id="PKAKMPN"/>
<dbReference type="AlphaFoldDB" id="A0A0U5GWQ0"/>
<name>A0A0U5GWQ0_ASPCI</name>
<dbReference type="Proteomes" id="UP000054771">
    <property type="component" value="Unassembled WGS sequence"/>
</dbReference>
<dbReference type="STRING" id="454130.A0A0U5GWQ0"/>
<accession>A0A0U5GWQ0</accession>